<dbReference type="InterPro" id="IPR049883">
    <property type="entry name" value="NOTCH1_EGF-like"/>
</dbReference>
<dbReference type="SMART" id="SM00179">
    <property type="entry name" value="EGF_CA"/>
    <property type="match status" value="3"/>
</dbReference>
<keyword evidence="1 4" id="KW-0245">EGF-like domain</keyword>
<keyword evidence="8" id="KW-1185">Reference proteome</keyword>
<evidence type="ECO:0000256" key="3">
    <source>
        <dbReference type="ARBA" id="ARBA00023157"/>
    </source>
</evidence>
<keyword evidence="5" id="KW-1133">Transmembrane helix</keyword>
<keyword evidence="5" id="KW-0812">Transmembrane</keyword>
<dbReference type="Pfam" id="PF00008">
    <property type="entry name" value="EGF"/>
    <property type="match status" value="2"/>
</dbReference>
<dbReference type="PROSITE" id="PS01187">
    <property type="entry name" value="EGF_CA"/>
    <property type="match status" value="1"/>
</dbReference>
<dbReference type="Pfam" id="PF07645">
    <property type="entry name" value="EGF_CA"/>
    <property type="match status" value="1"/>
</dbReference>
<dbReference type="SUPFAM" id="SSF57196">
    <property type="entry name" value="EGF/Laminin"/>
    <property type="match status" value="4"/>
</dbReference>
<name>A0ABQ7SB18_9ACAR</name>
<feature type="domain" description="EGF-like" evidence="6">
    <location>
        <begin position="141"/>
        <end position="179"/>
    </location>
</feature>
<feature type="domain" description="EGF-like" evidence="6">
    <location>
        <begin position="102"/>
        <end position="139"/>
    </location>
</feature>
<dbReference type="PROSITE" id="PS00010">
    <property type="entry name" value="ASX_HYDROXYL"/>
    <property type="match status" value="2"/>
</dbReference>
<evidence type="ECO:0000313" key="8">
    <source>
        <dbReference type="Proteomes" id="UP000825002"/>
    </source>
</evidence>
<keyword evidence="2" id="KW-0677">Repeat</keyword>
<comment type="caution">
    <text evidence="4">Lacks conserved residue(s) required for the propagation of feature annotation.</text>
</comment>
<dbReference type="InterPro" id="IPR001881">
    <property type="entry name" value="EGF-like_Ca-bd_dom"/>
</dbReference>
<proteinExistence type="predicted"/>
<evidence type="ECO:0000256" key="4">
    <source>
        <dbReference type="PROSITE-ProRule" id="PRU00076"/>
    </source>
</evidence>
<dbReference type="InterPro" id="IPR000742">
    <property type="entry name" value="EGF"/>
</dbReference>
<dbReference type="PANTHER" id="PTHR12916">
    <property type="entry name" value="CYTOCHROME C OXIDASE POLYPEPTIDE VIC-2"/>
    <property type="match status" value="1"/>
</dbReference>
<keyword evidence="5" id="KW-0472">Membrane</keyword>
<evidence type="ECO:0000256" key="1">
    <source>
        <dbReference type="ARBA" id="ARBA00022536"/>
    </source>
</evidence>
<gene>
    <name evidence="7" type="primary">crb</name>
    <name evidence="7" type="ORF">GZH46_00840</name>
</gene>
<feature type="disulfide bond" evidence="4">
    <location>
        <begin position="129"/>
        <end position="138"/>
    </location>
</feature>
<dbReference type="InterPro" id="IPR000152">
    <property type="entry name" value="EGF-type_Asp/Asn_hydroxyl_site"/>
</dbReference>
<keyword evidence="3 4" id="KW-1015">Disulfide bond</keyword>
<organism evidence="7 8">
    <name type="scientific">Fragariocoptes setiger</name>
    <dbReference type="NCBI Taxonomy" id="1670756"/>
    <lineage>
        <taxon>Eukaryota</taxon>
        <taxon>Metazoa</taxon>
        <taxon>Ecdysozoa</taxon>
        <taxon>Arthropoda</taxon>
        <taxon>Chelicerata</taxon>
        <taxon>Arachnida</taxon>
        <taxon>Acari</taxon>
        <taxon>Acariformes</taxon>
        <taxon>Trombidiformes</taxon>
        <taxon>Prostigmata</taxon>
        <taxon>Eupodina</taxon>
        <taxon>Eriophyoidea</taxon>
        <taxon>Phytoptidae</taxon>
        <taxon>Fragariocoptes</taxon>
    </lineage>
</organism>
<dbReference type="EMBL" id="JAIFTH010000113">
    <property type="protein sequence ID" value="KAG9510609.1"/>
    <property type="molecule type" value="Genomic_DNA"/>
</dbReference>
<feature type="disulfide bond" evidence="4">
    <location>
        <begin position="90"/>
        <end position="99"/>
    </location>
</feature>
<evidence type="ECO:0000256" key="2">
    <source>
        <dbReference type="ARBA" id="ARBA00022737"/>
    </source>
</evidence>
<dbReference type="PROSITE" id="PS50026">
    <property type="entry name" value="EGF_3"/>
    <property type="match status" value="4"/>
</dbReference>
<dbReference type="CDD" id="cd00054">
    <property type="entry name" value="EGF_CA"/>
    <property type="match status" value="3"/>
</dbReference>
<dbReference type="PROSITE" id="PS00022">
    <property type="entry name" value="EGF_1"/>
    <property type="match status" value="4"/>
</dbReference>
<sequence length="327" mass="35797">MLARPVPQSSSQQQSVSLQPSFKGCIMQVRLNDRLLPFIQMPDYGANDSTQIFDLKESRLELDRCRTCFDGDCHNNGRCDDNFDGFQCECPSTFIGARCELDNDECTSGSNPCRNGHCKNLHGGFECICNPGYGGEKCTEITDTCLAKKPCQNGGICKTISGQAFICECLSSHFGRKCEKPRTCINECRAQHSHCVNNSTCACLPGPKAERTMCQFIASCEHMSNLCQNGGTCVNKDGGGYVCLCPDLYQGLVCELHVAPSQPDLILLLAIATACLLIVIFVTVSTMVIRGVRRARATRGIYSPSRQEMFGNSASDILKPPPCERLI</sequence>
<dbReference type="Gene3D" id="2.10.25.10">
    <property type="entry name" value="Laminin"/>
    <property type="match status" value="4"/>
</dbReference>
<dbReference type="PANTHER" id="PTHR12916:SF9">
    <property type="entry name" value="NEUROGENIC LOCUS NOTCH HOMOLOG PROTEIN 1-RELATED"/>
    <property type="match status" value="1"/>
</dbReference>
<dbReference type="SMART" id="SM00181">
    <property type="entry name" value="EGF"/>
    <property type="match status" value="5"/>
</dbReference>
<evidence type="ECO:0000259" key="6">
    <source>
        <dbReference type="PROSITE" id="PS50026"/>
    </source>
</evidence>
<dbReference type="InterPro" id="IPR018097">
    <property type="entry name" value="EGF_Ca-bd_CS"/>
</dbReference>
<reference evidence="7 8" key="1">
    <citation type="submission" date="2020-10" db="EMBL/GenBank/DDBJ databases">
        <authorList>
            <person name="Klimov P.B."/>
            <person name="Dyachkov S.M."/>
            <person name="Chetverikov P.E."/>
        </authorList>
    </citation>
    <scope>NUCLEOTIDE SEQUENCE [LARGE SCALE GENOMIC DNA]</scope>
    <source>
        <strain evidence="7">BMOC 18-1129-001#AD2665</strain>
        <tissue evidence="7">Entire mites</tissue>
    </source>
</reference>
<feature type="disulfide bond" evidence="4">
    <location>
        <begin position="169"/>
        <end position="178"/>
    </location>
</feature>
<feature type="domain" description="EGF-like" evidence="6">
    <location>
        <begin position="66"/>
        <end position="100"/>
    </location>
</feature>
<feature type="transmembrane region" description="Helical" evidence="5">
    <location>
        <begin position="265"/>
        <end position="289"/>
    </location>
</feature>
<feature type="disulfide bond" evidence="4">
    <location>
        <begin position="245"/>
        <end position="254"/>
    </location>
</feature>
<dbReference type="Proteomes" id="UP000825002">
    <property type="component" value="Unassembled WGS sequence"/>
</dbReference>
<accession>A0ABQ7SB18</accession>
<evidence type="ECO:0000313" key="7">
    <source>
        <dbReference type="EMBL" id="KAG9510609.1"/>
    </source>
</evidence>
<comment type="caution">
    <text evidence="7">The sequence shown here is derived from an EMBL/GenBank/DDBJ whole genome shotgun (WGS) entry which is preliminary data.</text>
</comment>
<dbReference type="PROSITE" id="PS01186">
    <property type="entry name" value="EGF_2"/>
    <property type="match status" value="1"/>
</dbReference>
<evidence type="ECO:0000256" key="5">
    <source>
        <dbReference type="SAM" id="Phobius"/>
    </source>
</evidence>
<protein>
    <submittedName>
        <fullName evidence="7">Protein crumbs</fullName>
    </submittedName>
</protein>
<feature type="domain" description="EGF-like" evidence="6">
    <location>
        <begin position="216"/>
        <end position="255"/>
    </location>
</feature>